<dbReference type="Gene3D" id="3.30.360.10">
    <property type="entry name" value="Dihydrodipicolinate Reductase, domain 2"/>
    <property type="match status" value="1"/>
</dbReference>
<name>X1DKZ8_9ZZZZ</name>
<dbReference type="AlphaFoldDB" id="X1DKZ8"/>
<comment type="caution">
    <text evidence="1">The sequence shown here is derived from an EMBL/GenBank/DDBJ whole genome shotgun (WGS) entry which is preliminary data.</text>
</comment>
<accession>X1DKZ8</accession>
<evidence type="ECO:0000313" key="1">
    <source>
        <dbReference type="EMBL" id="GAH05689.1"/>
    </source>
</evidence>
<proteinExistence type="predicted"/>
<dbReference type="EMBL" id="BART01037123">
    <property type="protein sequence ID" value="GAH05689.1"/>
    <property type="molecule type" value="Genomic_DNA"/>
</dbReference>
<gene>
    <name evidence="1" type="ORF">S01H4_62273</name>
</gene>
<protein>
    <submittedName>
        <fullName evidence="1">Uncharacterized protein</fullName>
    </submittedName>
</protein>
<feature type="non-terminal residue" evidence="1">
    <location>
        <position position="80"/>
    </location>
</feature>
<organism evidence="1">
    <name type="scientific">marine sediment metagenome</name>
    <dbReference type="NCBI Taxonomy" id="412755"/>
    <lineage>
        <taxon>unclassified sequences</taxon>
        <taxon>metagenomes</taxon>
        <taxon>ecological metagenomes</taxon>
    </lineage>
</organism>
<reference evidence="1" key="1">
    <citation type="journal article" date="2014" name="Front. Microbiol.">
        <title>High frequency of phylogenetically diverse reductive dehalogenase-homologous genes in deep subseafloor sedimentary metagenomes.</title>
        <authorList>
            <person name="Kawai M."/>
            <person name="Futagami T."/>
            <person name="Toyoda A."/>
            <person name="Takaki Y."/>
            <person name="Nishi S."/>
            <person name="Hori S."/>
            <person name="Arai W."/>
            <person name="Tsubouchi T."/>
            <person name="Morono Y."/>
            <person name="Uchiyama I."/>
            <person name="Ito T."/>
            <person name="Fujiyama A."/>
            <person name="Inagaki F."/>
            <person name="Takami H."/>
        </authorList>
    </citation>
    <scope>NUCLEOTIDE SEQUENCE</scope>
    <source>
        <strain evidence="1">Expedition CK06-06</strain>
    </source>
</reference>
<sequence length="80" mass="8809">MEIGLFRTQKGAVIKILRSQTARRYPHLVFYSLYGTKGVVENGRGKGEGFLYIENEMSKKDGAQAISCSVTDPDAPEGAR</sequence>